<reference evidence="1 2" key="1">
    <citation type="journal article" date="2019" name="Nat. Med.">
        <title>A library of human gut bacterial isolates paired with longitudinal multiomics data enables mechanistic microbiome research.</title>
        <authorList>
            <person name="Poyet M."/>
            <person name="Groussin M."/>
            <person name="Gibbons S.M."/>
            <person name="Avila-Pacheco J."/>
            <person name="Jiang X."/>
            <person name="Kearney S.M."/>
            <person name="Perrotta A.R."/>
            <person name="Berdy B."/>
            <person name="Zhao S."/>
            <person name="Lieberman T.D."/>
            <person name="Swanson P.K."/>
            <person name="Smith M."/>
            <person name="Roesemann S."/>
            <person name="Alexander J.E."/>
            <person name="Rich S.A."/>
            <person name="Livny J."/>
            <person name="Vlamakis H."/>
            <person name="Clish C."/>
            <person name="Bullock K."/>
            <person name="Deik A."/>
            <person name="Scott J."/>
            <person name="Pierce K.A."/>
            <person name="Xavier R.J."/>
            <person name="Alm E.J."/>
        </authorList>
    </citation>
    <scope>NUCLEOTIDE SEQUENCE [LARGE SCALE GENOMIC DNA]</scope>
    <source>
        <strain evidence="1 2">BIOML-A266</strain>
    </source>
</reference>
<name>A0A5B3GNS7_9BACT</name>
<sequence length="71" mass="8507">MTAKPHSLRCRIRWVRRSLRRRHDMLAPCIRERIVLAALVLLLLLYLWLLFATDMVPELEVGHFEYLPLKP</sequence>
<evidence type="ECO:0000313" key="1">
    <source>
        <dbReference type="EMBL" id="KAA2375181.1"/>
    </source>
</evidence>
<dbReference type="Proteomes" id="UP000322940">
    <property type="component" value="Unassembled WGS sequence"/>
</dbReference>
<protein>
    <submittedName>
        <fullName evidence="1">Uncharacterized protein</fullName>
    </submittedName>
</protein>
<dbReference type="RefSeq" id="WP_130065944.1">
    <property type="nucleotide sequence ID" value="NZ_JBDMOR010000051.1"/>
</dbReference>
<proteinExistence type="predicted"/>
<dbReference type="EMBL" id="VVXH01000025">
    <property type="protein sequence ID" value="KAA2375181.1"/>
    <property type="molecule type" value="Genomic_DNA"/>
</dbReference>
<organism evidence="1 2">
    <name type="scientific">Alistipes onderdonkii</name>
    <dbReference type="NCBI Taxonomy" id="328813"/>
    <lineage>
        <taxon>Bacteria</taxon>
        <taxon>Pseudomonadati</taxon>
        <taxon>Bacteroidota</taxon>
        <taxon>Bacteroidia</taxon>
        <taxon>Bacteroidales</taxon>
        <taxon>Rikenellaceae</taxon>
        <taxon>Alistipes</taxon>
    </lineage>
</organism>
<comment type="caution">
    <text evidence="1">The sequence shown here is derived from an EMBL/GenBank/DDBJ whole genome shotgun (WGS) entry which is preliminary data.</text>
</comment>
<evidence type="ECO:0000313" key="2">
    <source>
        <dbReference type="Proteomes" id="UP000322940"/>
    </source>
</evidence>
<dbReference type="AlphaFoldDB" id="A0A5B3GNS7"/>
<gene>
    <name evidence="1" type="ORF">F2Y10_15570</name>
</gene>
<accession>A0A5B3GNS7</accession>